<keyword evidence="3" id="KW-1185">Reference proteome</keyword>
<dbReference type="EMBL" id="CACRUE010000034">
    <property type="protein sequence ID" value="VYU38445.1"/>
    <property type="molecule type" value="Genomic_DNA"/>
</dbReference>
<dbReference type="AlphaFoldDB" id="A0A6N3EEN4"/>
<dbReference type="GeneID" id="89563592"/>
<accession>A0A6N3EEN4</accession>
<evidence type="ECO:0000313" key="3">
    <source>
        <dbReference type="Proteomes" id="UP001299409"/>
    </source>
</evidence>
<proteinExistence type="predicted"/>
<organism evidence="2">
    <name type="scientific">Intestinibacter bartlettii</name>
    <dbReference type="NCBI Taxonomy" id="261299"/>
    <lineage>
        <taxon>Bacteria</taxon>
        <taxon>Bacillati</taxon>
        <taxon>Bacillota</taxon>
        <taxon>Clostridia</taxon>
        <taxon>Peptostreptococcales</taxon>
        <taxon>Peptostreptococcaceae</taxon>
        <taxon>Intestinibacter</taxon>
    </lineage>
</organism>
<evidence type="ECO:0000313" key="1">
    <source>
        <dbReference type="EMBL" id="MCB5446956.1"/>
    </source>
</evidence>
<name>A0A6N3EEN4_9FIRM</name>
<gene>
    <name evidence="2" type="ORF">IBLFYP30_00232</name>
    <name evidence="1" type="ORF">LIP50_12185</name>
</gene>
<sequence>MLNNTKNYKNESCIDFEEIDTLLKKYVRVKTYLSMKPIFGEILESTESTITVVPEYIESFEDINYDKLITYLLPKSSLIEVKEIL</sequence>
<dbReference type="RefSeq" id="WP_007285378.1">
    <property type="nucleotide sequence ID" value="NZ_BAABXU010000001.1"/>
</dbReference>
<reference evidence="1 3" key="2">
    <citation type="submission" date="2021-10" db="EMBL/GenBank/DDBJ databases">
        <title>Collection of gut derived symbiotic bacterial strains cultured from healthy donors.</title>
        <authorList>
            <person name="Lin H."/>
            <person name="Littmann E."/>
            <person name="Claire K."/>
            <person name="Pamer E."/>
        </authorList>
    </citation>
    <scope>NUCLEOTIDE SEQUENCE [LARGE SCALE GENOMIC DNA]</scope>
    <source>
        <strain evidence="1 3">MSK.17.68</strain>
    </source>
</reference>
<reference evidence="2" key="1">
    <citation type="submission" date="2019-11" db="EMBL/GenBank/DDBJ databases">
        <authorList>
            <person name="Feng L."/>
        </authorList>
    </citation>
    <scope>NUCLEOTIDE SEQUENCE</scope>
    <source>
        <strain evidence="2">IbartlettiiLFYP30</strain>
    </source>
</reference>
<dbReference type="Proteomes" id="UP001299409">
    <property type="component" value="Unassembled WGS sequence"/>
</dbReference>
<evidence type="ECO:0000313" key="2">
    <source>
        <dbReference type="EMBL" id="VYU38445.1"/>
    </source>
</evidence>
<dbReference type="EMBL" id="JAJBMB010000014">
    <property type="protein sequence ID" value="MCB5446956.1"/>
    <property type="molecule type" value="Genomic_DNA"/>
</dbReference>
<protein>
    <submittedName>
        <fullName evidence="2">Uncharacterized protein</fullName>
    </submittedName>
</protein>